<evidence type="ECO:0000256" key="7">
    <source>
        <dbReference type="ARBA" id="ARBA00022679"/>
    </source>
</evidence>
<evidence type="ECO:0000256" key="12">
    <source>
        <dbReference type="ARBA" id="ARBA00023136"/>
    </source>
</evidence>
<evidence type="ECO:0000256" key="8">
    <source>
        <dbReference type="ARBA" id="ARBA00022683"/>
    </source>
</evidence>
<evidence type="ECO:0000256" key="11">
    <source>
        <dbReference type="ARBA" id="ARBA00022989"/>
    </source>
</evidence>
<keyword evidence="7" id="KW-0808">Transferase</keyword>
<dbReference type="KEGG" id="mpm:MPNA6510"/>
<feature type="transmembrane region" description="Helical" evidence="13">
    <location>
        <begin position="37"/>
        <end position="66"/>
    </location>
</feature>
<dbReference type="SUPFAM" id="SSF52794">
    <property type="entry name" value="PTS system IIB component-like"/>
    <property type="match status" value="1"/>
</dbReference>
<keyword evidence="9 13" id="KW-0812">Transmembrane</keyword>
<feature type="transmembrane region" description="Helical" evidence="13">
    <location>
        <begin position="176"/>
        <end position="195"/>
    </location>
</feature>
<evidence type="ECO:0000259" key="15">
    <source>
        <dbReference type="PROSITE" id="PS51104"/>
    </source>
</evidence>
<evidence type="ECO:0000256" key="10">
    <source>
        <dbReference type="ARBA" id="ARBA00022777"/>
    </source>
</evidence>
<comment type="function">
    <text evidence="1">The phosphoenolpyruvate-dependent sugar phosphotransferase system (sugar PTS), a major carbohydrate active transport system, catalyzes the phosphorylation of incoming sugar substrates concomitantly with their translocation across the cell membrane. The enzyme II CmtAB PTS system is involved in D-mannitol transport.</text>
</comment>
<evidence type="ECO:0000256" key="13">
    <source>
        <dbReference type="SAM" id="Phobius"/>
    </source>
</evidence>
<feature type="transmembrane region" description="Helical" evidence="13">
    <location>
        <begin position="78"/>
        <end position="98"/>
    </location>
</feature>
<dbReference type="Proteomes" id="UP000007105">
    <property type="component" value="Chromosome"/>
</dbReference>
<dbReference type="Gene3D" id="3.40.50.2300">
    <property type="match status" value="1"/>
</dbReference>
<sequence>MFLCVMIFVPIAALILKHTEKFWIHRIKSGFEMLVNNFYLGFLGFALIFPSFYLSIYLIGYIQLGLKLLVEIMQQYKLYPIAAIVIEPAKVLFLNNAINHGVLTPLGLQQVRDSGKSILFLLESNPGPGLGLLVAFLIFFFKRDKKLSSNAASSGPIHLFGGIHEVYFPFVLLKPVLILATIAGGVVGNGILQIFNAGTIAPVSPGSVIAGFLQINKTPLDVAGYALALVLSAVTSLLISLLLLSLTRKKQLKTLQEAQAQVAEMKQTPAKKPRQKDTPAIATKIDFSQVTFVCDAGMGSSTMGAAIFRKELKNQNIEDITVINKAIVDLKDEKVIITISQLYDRVKAKRADATIYTINQFLDKQGYLTIIEKIKNEKN</sequence>
<keyword evidence="4" id="KW-1003">Cell membrane</keyword>
<dbReference type="GO" id="GO:0005886">
    <property type="term" value="C:plasma membrane"/>
    <property type="evidence" value="ECO:0007669"/>
    <property type="project" value="UniProtKB-SubCell"/>
</dbReference>
<keyword evidence="12 13" id="KW-0472">Membrane</keyword>
<evidence type="ECO:0000256" key="6">
    <source>
        <dbReference type="ARBA" id="ARBA00022597"/>
    </source>
</evidence>
<evidence type="ECO:0000256" key="9">
    <source>
        <dbReference type="ARBA" id="ARBA00022692"/>
    </source>
</evidence>
<keyword evidence="11 13" id="KW-1133">Transmembrane helix</keyword>
<dbReference type="GO" id="GO:0009401">
    <property type="term" value="P:phosphoenolpyruvate-dependent sugar phosphotransferase system"/>
    <property type="evidence" value="ECO:0007669"/>
    <property type="project" value="UniProtKB-KW"/>
</dbReference>
<dbReference type="EMBL" id="AP012303">
    <property type="protein sequence ID" value="BAL22238.1"/>
    <property type="molecule type" value="Genomic_DNA"/>
</dbReference>
<keyword evidence="3" id="KW-0813">Transport</keyword>
<dbReference type="PROSITE" id="PS51099">
    <property type="entry name" value="PTS_EIIB_TYPE_2"/>
    <property type="match status" value="1"/>
</dbReference>
<keyword evidence="8" id="KW-0598">Phosphotransferase system</keyword>
<feature type="transmembrane region" description="Helical" evidence="13">
    <location>
        <begin position="118"/>
        <end position="141"/>
    </location>
</feature>
<dbReference type="GO" id="GO:0022872">
    <property type="term" value="F:protein-N(PI)-phosphohistidine-mannitol phosphotransferase system transmembrane transporter activity"/>
    <property type="evidence" value="ECO:0007669"/>
    <property type="project" value="InterPro"/>
</dbReference>
<dbReference type="InterPro" id="IPR003501">
    <property type="entry name" value="PTS_EIIB_2/3"/>
</dbReference>
<evidence type="ECO:0000256" key="5">
    <source>
        <dbReference type="ARBA" id="ARBA00022553"/>
    </source>
</evidence>
<dbReference type="AlphaFoldDB" id="A0AB33HM90"/>
<accession>A0AB33HM90</accession>
<protein>
    <submittedName>
        <fullName evidence="16">PTS system, mannitol-specific IIC component</fullName>
    </submittedName>
</protein>
<reference evidence="17" key="1">
    <citation type="journal article" date="2012" name="J. Bacteriol.">
        <title>Complete genome sequence of Mycoplasma pneumoniae type 2a strain 309, isolated in Japan.</title>
        <authorList>
            <person name="Kenri T."/>
            <person name="Horino A."/>
            <person name="Matsui M."/>
            <person name="Sasaki Y."/>
            <person name="Suzuki S."/>
            <person name="Narita M."/>
            <person name="Ohya H."/>
            <person name="Okazaki N."/>
            <person name="Shibayama K."/>
        </authorList>
    </citation>
    <scope>NUCLEOTIDE SEQUENCE [LARGE SCALE GENOMIC DNA]</scope>
    <source>
        <strain evidence="17">309</strain>
    </source>
</reference>
<keyword evidence="5" id="KW-0597">Phosphoprotein</keyword>
<feature type="domain" description="PTS EIIC type-2" evidence="15">
    <location>
        <begin position="1"/>
        <end position="253"/>
    </location>
</feature>
<dbReference type="PANTHER" id="PTHR30181">
    <property type="entry name" value="MANNITOL PERMEASE IIC COMPONENT"/>
    <property type="match status" value="1"/>
</dbReference>
<dbReference type="PROSITE" id="PS51104">
    <property type="entry name" value="PTS_EIIC_TYPE_2"/>
    <property type="match status" value="1"/>
</dbReference>
<dbReference type="Pfam" id="PF02302">
    <property type="entry name" value="PTS_IIB"/>
    <property type="match status" value="1"/>
</dbReference>
<dbReference type="InterPro" id="IPR050893">
    <property type="entry name" value="Sugar_PTS"/>
</dbReference>
<evidence type="ECO:0000256" key="4">
    <source>
        <dbReference type="ARBA" id="ARBA00022475"/>
    </source>
</evidence>
<feature type="transmembrane region" description="Helical" evidence="13">
    <location>
        <begin position="222"/>
        <end position="244"/>
    </location>
</feature>
<dbReference type="InterPro" id="IPR013011">
    <property type="entry name" value="PTS_EIIB_2"/>
</dbReference>
<evidence type="ECO:0000256" key="1">
    <source>
        <dbReference type="ARBA" id="ARBA00002434"/>
    </source>
</evidence>
<feature type="domain" description="PTS EIIB type-2" evidence="14">
    <location>
        <begin position="288"/>
        <end position="379"/>
    </location>
</feature>
<dbReference type="InterPro" id="IPR013014">
    <property type="entry name" value="PTS_EIIC_2"/>
</dbReference>
<keyword evidence="6" id="KW-0762">Sugar transport</keyword>
<comment type="subcellular location">
    <subcellularLocation>
        <location evidence="2">Cell membrane</location>
        <topology evidence="2">Multi-pass membrane protein</topology>
    </subcellularLocation>
</comment>
<dbReference type="PANTHER" id="PTHR30181:SF3">
    <property type="entry name" value="MULTIPHOSPHORYL TRANSFER PROTEIN"/>
    <property type="match status" value="1"/>
</dbReference>
<gene>
    <name evidence="16" type="primary">mtlA</name>
    <name evidence="16" type="ORF">MPNA6510</name>
</gene>
<evidence type="ECO:0000256" key="2">
    <source>
        <dbReference type="ARBA" id="ARBA00004651"/>
    </source>
</evidence>
<organism evidence="16 17">
    <name type="scientific">Mycoplasmoides pneumoniae 309</name>
    <dbReference type="NCBI Taxonomy" id="1112856"/>
    <lineage>
        <taxon>Bacteria</taxon>
        <taxon>Bacillati</taxon>
        <taxon>Mycoplasmatota</taxon>
        <taxon>Mycoplasmoidales</taxon>
        <taxon>Mycoplasmoidaceae</taxon>
        <taxon>Mycoplasmoides</taxon>
    </lineage>
</organism>
<evidence type="ECO:0000256" key="3">
    <source>
        <dbReference type="ARBA" id="ARBA00022448"/>
    </source>
</evidence>
<evidence type="ECO:0000313" key="16">
    <source>
        <dbReference type="EMBL" id="BAL22238.1"/>
    </source>
</evidence>
<evidence type="ECO:0000259" key="14">
    <source>
        <dbReference type="PROSITE" id="PS51099"/>
    </source>
</evidence>
<evidence type="ECO:0000313" key="17">
    <source>
        <dbReference type="Proteomes" id="UP000007105"/>
    </source>
</evidence>
<dbReference type="InterPro" id="IPR036095">
    <property type="entry name" value="PTS_EIIB-like_sf"/>
</dbReference>
<proteinExistence type="predicted"/>
<name>A0AB33HM90_MYCPM</name>
<keyword evidence="10" id="KW-0418">Kinase</keyword>
<dbReference type="GO" id="GO:0090563">
    <property type="term" value="F:protein-phosphocysteine-sugar phosphotransferase activity"/>
    <property type="evidence" value="ECO:0007669"/>
    <property type="project" value="TreeGrafter"/>
</dbReference>
<dbReference type="CDD" id="cd05567">
    <property type="entry name" value="PTS_IIB_mannitol"/>
    <property type="match status" value="1"/>
</dbReference>
<dbReference type="InterPro" id="IPR029503">
    <property type="entry name" value="PTS_EIIB_mannitol"/>
</dbReference>
<dbReference type="GO" id="GO:0016301">
    <property type="term" value="F:kinase activity"/>
    <property type="evidence" value="ECO:0007669"/>
    <property type="project" value="UniProtKB-KW"/>
</dbReference>